<sequence length="207" mass="23627">MFDEYMKGLEKKLCKLEEEITGKKQRKYIRDFKDYQAGRILTFQRKYDHMYEGSTDVNVRNIEQASQPVEEQEESDISDGNLSDVPDTVLSGVLATVDINIDILVVKHGSMAGGEGGDEKHEQRWRLTQGVRREHEPEGGRWSQVGCAHDAVWDVIYVGQCQVEPDPVQFTDYYLLYLGDVTWGSWGTVSRSHSTEALHREGISARK</sequence>
<protein>
    <submittedName>
        <fullName evidence="1">Uncharacterized protein</fullName>
    </submittedName>
</protein>
<reference evidence="1" key="1">
    <citation type="journal article" date="2022" name="bioRxiv">
        <title>Sequencing and chromosome-scale assembly of the giantPleurodeles waltlgenome.</title>
        <authorList>
            <person name="Brown T."/>
            <person name="Elewa A."/>
            <person name="Iarovenko S."/>
            <person name="Subramanian E."/>
            <person name="Araus A.J."/>
            <person name="Petzold A."/>
            <person name="Susuki M."/>
            <person name="Suzuki K.-i.T."/>
            <person name="Hayashi T."/>
            <person name="Toyoda A."/>
            <person name="Oliveira C."/>
            <person name="Osipova E."/>
            <person name="Leigh N.D."/>
            <person name="Simon A."/>
            <person name="Yun M.H."/>
        </authorList>
    </citation>
    <scope>NUCLEOTIDE SEQUENCE</scope>
    <source>
        <strain evidence="1">20211129_DDA</strain>
        <tissue evidence="1">Liver</tissue>
    </source>
</reference>
<accession>A0AAV7LNK9</accession>
<evidence type="ECO:0000313" key="2">
    <source>
        <dbReference type="Proteomes" id="UP001066276"/>
    </source>
</evidence>
<evidence type="ECO:0000313" key="1">
    <source>
        <dbReference type="EMBL" id="KAJ1092618.1"/>
    </source>
</evidence>
<dbReference type="Proteomes" id="UP001066276">
    <property type="component" value="Chromosome 11"/>
</dbReference>
<organism evidence="1 2">
    <name type="scientific">Pleurodeles waltl</name>
    <name type="common">Iberian ribbed newt</name>
    <dbReference type="NCBI Taxonomy" id="8319"/>
    <lineage>
        <taxon>Eukaryota</taxon>
        <taxon>Metazoa</taxon>
        <taxon>Chordata</taxon>
        <taxon>Craniata</taxon>
        <taxon>Vertebrata</taxon>
        <taxon>Euteleostomi</taxon>
        <taxon>Amphibia</taxon>
        <taxon>Batrachia</taxon>
        <taxon>Caudata</taxon>
        <taxon>Salamandroidea</taxon>
        <taxon>Salamandridae</taxon>
        <taxon>Pleurodelinae</taxon>
        <taxon>Pleurodeles</taxon>
    </lineage>
</organism>
<gene>
    <name evidence="1" type="ORF">NDU88_005728</name>
</gene>
<proteinExistence type="predicted"/>
<keyword evidence="2" id="KW-1185">Reference proteome</keyword>
<comment type="caution">
    <text evidence="1">The sequence shown here is derived from an EMBL/GenBank/DDBJ whole genome shotgun (WGS) entry which is preliminary data.</text>
</comment>
<dbReference type="EMBL" id="JANPWB010000015">
    <property type="protein sequence ID" value="KAJ1092618.1"/>
    <property type="molecule type" value="Genomic_DNA"/>
</dbReference>
<dbReference type="AlphaFoldDB" id="A0AAV7LNK9"/>
<name>A0AAV7LNK9_PLEWA</name>